<dbReference type="InterPro" id="IPR026913">
    <property type="entry name" value="METTL24"/>
</dbReference>
<name>A0A0L8HR31_OCTBM</name>
<gene>
    <name evidence="2" type="ORF">OCBIM_22008221mg</name>
</gene>
<reference evidence="2" key="1">
    <citation type="submission" date="2015-07" db="EMBL/GenBank/DDBJ databases">
        <title>MeaNS - Measles Nucleotide Surveillance Program.</title>
        <authorList>
            <person name="Tran T."/>
            <person name="Druce J."/>
        </authorList>
    </citation>
    <scope>NUCLEOTIDE SEQUENCE</scope>
    <source>
        <strain evidence="2">UCB-OBI-ISO-001</strain>
        <tissue evidence="2">Gonad</tissue>
    </source>
</reference>
<dbReference type="InterPro" id="IPR025714">
    <property type="entry name" value="Methyltranfer_dom"/>
</dbReference>
<dbReference type="AlphaFoldDB" id="A0A0L8HR31"/>
<evidence type="ECO:0000313" key="2">
    <source>
        <dbReference type="EMBL" id="KOF91723.1"/>
    </source>
</evidence>
<accession>A0A0L8HR31</accession>
<dbReference type="PANTHER" id="PTHR32026">
    <property type="entry name" value="METHYLTRANSFERASE-LIKE PROTEIN 24"/>
    <property type="match status" value="1"/>
</dbReference>
<evidence type="ECO:0000259" key="1">
    <source>
        <dbReference type="Pfam" id="PF13383"/>
    </source>
</evidence>
<dbReference type="PANTHER" id="PTHR32026:SF10">
    <property type="entry name" value="METHYLTRANSFERASE-LIKE PROTEIN 24-RELATED"/>
    <property type="match status" value="1"/>
</dbReference>
<sequence length="35" mass="3881">MKPCLVYSFGIGGDSSFDNEIQKIFGCEVHSFDPL</sequence>
<protein>
    <recommendedName>
        <fullName evidence="1">Methyltransferase domain-containing protein</fullName>
    </recommendedName>
</protein>
<proteinExistence type="predicted"/>
<feature type="domain" description="Methyltransferase" evidence="1">
    <location>
        <begin position="2"/>
        <end position="34"/>
    </location>
</feature>
<dbReference type="EMBL" id="KQ417488">
    <property type="protein sequence ID" value="KOF91723.1"/>
    <property type="molecule type" value="Genomic_DNA"/>
</dbReference>
<organism evidence="2">
    <name type="scientific">Octopus bimaculoides</name>
    <name type="common">California two-spotted octopus</name>
    <dbReference type="NCBI Taxonomy" id="37653"/>
    <lineage>
        <taxon>Eukaryota</taxon>
        <taxon>Metazoa</taxon>
        <taxon>Spiralia</taxon>
        <taxon>Lophotrochozoa</taxon>
        <taxon>Mollusca</taxon>
        <taxon>Cephalopoda</taxon>
        <taxon>Coleoidea</taxon>
        <taxon>Octopodiformes</taxon>
        <taxon>Octopoda</taxon>
        <taxon>Incirrata</taxon>
        <taxon>Octopodidae</taxon>
        <taxon>Octopus</taxon>
    </lineage>
</organism>
<dbReference type="Pfam" id="PF13383">
    <property type="entry name" value="Methyltransf_22"/>
    <property type="match status" value="1"/>
</dbReference>